<keyword evidence="2" id="KW-0540">Nuclease</keyword>
<evidence type="ECO:0000259" key="6">
    <source>
        <dbReference type="SMART" id="SM00479"/>
    </source>
</evidence>
<dbReference type="EMBL" id="RYZI01000437">
    <property type="protein sequence ID" value="RWA05465.1"/>
    <property type="molecule type" value="Genomic_DNA"/>
</dbReference>
<evidence type="ECO:0000256" key="3">
    <source>
        <dbReference type="ARBA" id="ARBA00022801"/>
    </source>
</evidence>
<comment type="caution">
    <text evidence="7">The sequence shown here is derived from an EMBL/GenBank/DDBJ whole genome shotgun (WGS) entry which is preliminary data.</text>
</comment>
<protein>
    <recommendedName>
        <fullName evidence="6">Exonuclease domain-containing protein</fullName>
    </recommendedName>
</protein>
<dbReference type="Gene3D" id="3.30.420.10">
    <property type="entry name" value="Ribonuclease H-like superfamily/Ribonuclease H"/>
    <property type="match status" value="1"/>
</dbReference>
<proteinExistence type="inferred from homology"/>
<keyword evidence="4" id="KW-0269">Exonuclease</keyword>
<evidence type="ECO:0000313" key="7">
    <source>
        <dbReference type="EMBL" id="RWA05465.1"/>
    </source>
</evidence>
<sequence length="571" mass="62858">MSATIHKAVSPRPPGPKPPSSTETKKQVVGSQAKLHQSMAAASTAPAKSLNSTPGTQLKQANPPSREPESLNPRLLKKAPASHATRVALVKALHKEFQRLNDELKKTAKGAEREWLLSDQELIVKTLDEEQEIATKKTSIYNTSIRNKILTYKKMSLAQWKDERSKIAQSANPDSTGPVSTEAVVTIETGLTPFQEFQFLPRLVSDLTPLEPYGYISKIPSQDDIVGAVAAVKACGNTETCDRCTRRFQVFPGRRETDGTLASNGKCTYHPGKLYYLDRALGDRSKAQRRFKCCQRNYEDEAGGCTTAEHHVFKTTNPLRLASVLNFVHTPVNPKVPKDRAVSFDCEMGYTVYGLELIRLTVVSWPAGDTLLDILVRPVGEVLDLNTRFSGVRPEDMTSAERCEVGSNHQPTVIPTDDPTQKPIRRLRIAASPKIARDILFTVISSETPVIGHGLENDLNAARIIHANCIDTVLLWPHKRGLPMRNGLKYLMETKLGRKIQVEAAEGSPEGHDSAEDAQAAGELVRLKIRDEWKTMQMKGWTVGAGGELVAPSEDWTVVGGAQVKKLNTHG</sequence>
<evidence type="ECO:0000256" key="1">
    <source>
        <dbReference type="ARBA" id="ARBA00006357"/>
    </source>
</evidence>
<dbReference type="InterPro" id="IPR012337">
    <property type="entry name" value="RNaseH-like_sf"/>
</dbReference>
<feature type="compositionally biased region" description="Polar residues" evidence="5">
    <location>
        <begin position="49"/>
        <end position="63"/>
    </location>
</feature>
<feature type="domain" description="Exonuclease" evidence="6">
    <location>
        <begin position="340"/>
        <end position="534"/>
    </location>
</feature>
<dbReference type="SUPFAM" id="SSF53098">
    <property type="entry name" value="Ribonuclease H-like"/>
    <property type="match status" value="1"/>
</dbReference>
<evidence type="ECO:0000313" key="8">
    <source>
        <dbReference type="Proteomes" id="UP000286045"/>
    </source>
</evidence>
<dbReference type="STRING" id="363999.A0A439CTJ2"/>
<organism evidence="7 8">
    <name type="scientific">Xylaria grammica</name>
    <dbReference type="NCBI Taxonomy" id="363999"/>
    <lineage>
        <taxon>Eukaryota</taxon>
        <taxon>Fungi</taxon>
        <taxon>Dikarya</taxon>
        <taxon>Ascomycota</taxon>
        <taxon>Pezizomycotina</taxon>
        <taxon>Sordariomycetes</taxon>
        <taxon>Xylariomycetidae</taxon>
        <taxon>Xylariales</taxon>
        <taxon>Xylariaceae</taxon>
        <taxon>Xylaria</taxon>
    </lineage>
</organism>
<evidence type="ECO:0000256" key="4">
    <source>
        <dbReference type="ARBA" id="ARBA00022839"/>
    </source>
</evidence>
<dbReference type="GO" id="GO:0003676">
    <property type="term" value="F:nucleic acid binding"/>
    <property type="evidence" value="ECO:0007669"/>
    <property type="project" value="InterPro"/>
</dbReference>
<gene>
    <name evidence="7" type="ORF">EKO27_g9645</name>
</gene>
<reference evidence="7 8" key="1">
    <citation type="submission" date="2018-12" db="EMBL/GenBank/DDBJ databases">
        <title>Draft genome sequence of Xylaria grammica IHI A82.</title>
        <authorList>
            <person name="Buettner E."/>
            <person name="Kellner H."/>
        </authorList>
    </citation>
    <scope>NUCLEOTIDE SEQUENCE [LARGE SCALE GENOMIC DNA]</scope>
    <source>
        <strain evidence="7 8">IHI A82</strain>
    </source>
</reference>
<dbReference type="SMART" id="SM00479">
    <property type="entry name" value="EXOIII"/>
    <property type="match status" value="1"/>
</dbReference>
<dbReference type="PANTHER" id="PTHR12801:SF112">
    <property type="entry name" value="RNA EXONUCLEASE 3"/>
    <property type="match status" value="1"/>
</dbReference>
<evidence type="ECO:0000256" key="5">
    <source>
        <dbReference type="SAM" id="MobiDB-lite"/>
    </source>
</evidence>
<name>A0A439CTJ2_9PEZI</name>
<keyword evidence="8" id="KW-1185">Reference proteome</keyword>
<accession>A0A439CTJ2</accession>
<dbReference type="PANTHER" id="PTHR12801">
    <property type="entry name" value="RNA EXONUCLEASE REXO1 / RECO3 FAMILY MEMBER-RELATED"/>
    <property type="match status" value="1"/>
</dbReference>
<dbReference type="GO" id="GO:0005634">
    <property type="term" value="C:nucleus"/>
    <property type="evidence" value="ECO:0007669"/>
    <property type="project" value="TreeGrafter"/>
</dbReference>
<comment type="similarity">
    <text evidence="1">Belongs to the REXO1/REXO3 family.</text>
</comment>
<dbReference type="InterPro" id="IPR036397">
    <property type="entry name" value="RNaseH_sf"/>
</dbReference>
<dbReference type="InterPro" id="IPR034922">
    <property type="entry name" value="REX1-like_exo"/>
</dbReference>
<keyword evidence="3" id="KW-0378">Hydrolase</keyword>
<dbReference type="GO" id="GO:0004527">
    <property type="term" value="F:exonuclease activity"/>
    <property type="evidence" value="ECO:0007669"/>
    <property type="project" value="UniProtKB-KW"/>
</dbReference>
<dbReference type="CDD" id="cd06145">
    <property type="entry name" value="REX1_like"/>
    <property type="match status" value="1"/>
</dbReference>
<feature type="region of interest" description="Disordered" evidence="5">
    <location>
        <begin position="1"/>
        <end position="82"/>
    </location>
</feature>
<dbReference type="AlphaFoldDB" id="A0A439CTJ2"/>
<dbReference type="InterPro" id="IPR013520">
    <property type="entry name" value="Ribonucl_H"/>
</dbReference>
<evidence type="ECO:0000256" key="2">
    <source>
        <dbReference type="ARBA" id="ARBA00022722"/>
    </source>
</evidence>
<dbReference type="InterPro" id="IPR047021">
    <property type="entry name" value="REXO1/3/4-like"/>
</dbReference>
<dbReference type="Proteomes" id="UP000286045">
    <property type="component" value="Unassembled WGS sequence"/>
</dbReference>